<evidence type="ECO:0000259" key="17">
    <source>
        <dbReference type="Pfam" id="PF00122"/>
    </source>
</evidence>
<dbReference type="InterPro" id="IPR059000">
    <property type="entry name" value="ATPase_P-type_domA"/>
</dbReference>
<dbReference type="InterPro" id="IPR023298">
    <property type="entry name" value="ATPase_P-typ_TM_dom_sf"/>
</dbReference>
<feature type="binding site" evidence="14">
    <location>
        <position position="678"/>
    </location>
    <ligand>
        <name>ATP</name>
        <dbReference type="ChEBI" id="CHEBI:30616"/>
    </ligand>
</feature>
<evidence type="ECO:0000256" key="3">
    <source>
        <dbReference type="ARBA" id="ARBA00008109"/>
    </source>
</evidence>
<evidence type="ECO:0000256" key="15">
    <source>
        <dbReference type="PIRSR" id="PIRSR606539-3"/>
    </source>
</evidence>
<keyword evidence="6 14" id="KW-0547">Nucleotide-binding</keyword>
<feature type="binding site" evidence="14">
    <location>
        <position position="850"/>
    </location>
    <ligand>
        <name>ATP</name>
        <dbReference type="ChEBI" id="CHEBI:30616"/>
    </ligand>
</feature>
<name>A0AAD8PDM5_BABGI</name>
<dbReference type="Gene3D" id="3.40.50.1000">
    <property type="entry name" value="HAD superfamily/HAD-like"/>
    <property type="match status" value="1"/>
</dbReference>
<comment type="similarity">
    <text evidence="3 16">Belongs to the cation transport ATPase (P-type) (TC 3.A.3) family. Type IV subfamily.</text>
</comment>
<dbReference type="SUPFAM" id="SSF81665">
    <property type="entry name" value="Calcium ATPase, transmembrane domain M"/>
    <property type="match status" value="1"/>
</dbReference>
<evidence type="ECO:0000256" key="2">
    <source>
        <dbReference type="ARBA" id="ARBA00004308"/>
    </source>
</evidence>
<dbReference type="AlphaFoldDB" id="A0AAD8PDM5"/>
<evidence type="ECO:0000256" key="8">
    <source>
        <dbReference type="ARBA" id="ARBA00022842"/>
    </source>
</evidence>
<dbReference type="Proteomes" id="UP001230268">
    <property type="component" value="Unassembled WGS sequence"/>
</dbReference>
<dbReference type="InterPro" id="IPR008250">
    <property type="entry name" value="ATPase_P-typ_transduc_dom_A_sf"/>
</dbReference>
<feature type="transmembrane region" description="Helical" evidence="16">
    <location>
        <begin position="344"/>
        <end position="366"/>
    </location>
</feature>
<dbReference type="FunFam" id="3.40.50.1000:FF:000014">
    <property type="entry name" value="Phospholipid-transporting ATPase"/>
    <property type="match status" value="1"/>
</dbReference>
<keyword evidence="9 16" id="KW-1278">Translocase</keyword>
<dbReference type="GO" id="GO:0005886">
    <property type="term" value="C:plasma membrane"/>
    <property type="evidence" value="ECO:0007669"/>
    <property type="project" value="TreeGrafter"/>
</dbReference>
<dbReference type="InterPro" id="IPR018303">
    <property type="entry name" value="ATPase_P-typ_P_site"/>
</dbReference>
<feature type="domain" description="P-type ATPase N-terminal" evidence="18">
    <location>
        <begin position="27"/>
        <end position="78"/>
    </location>
</feature>
<evidence type="ECO:0000256" key="12">
    <source>
        <dbReference type="ARBA" id="ARBA00034036"/>
    </source>
</evidence>
<comment type="subcellular location">
    <subcellularLocation>
        <location evidence="2">Endomembrane system</location>
    </subcellularLocation>
    <subcellularLocation>
        <location evidence="1 16">Membrane</location>
        <topology evidence="1 16">Multi-pass membrane protein</topology>
    </subcellularLocation>
</comment>
<feature type="binding site" evidence="15">
    <location>
        <position position="460"/>
    </location>
    <ligand>
        <name>Mg(2+)</name>
        <dbReference type="ChEBI" id="CHEBI:18420"/>
    </ligand>
</feature>
<feature type="binding site" evidence="15">
    <location>
        <position position="880"/>
    </location>
    <ligand>
        <name>Mg(2+)</name>
        <dbReference type="ChEBI" id="CHEBI:18420"/>
    </ligand>
</feature>
<dbReference type="GO" id="GO:0045332">
    <property type="term" value="P:phospholipid translocation"/>
    <property type="evidence" value="ECO:0007669"/>
    <property type="project" value="TreeGrafter"/>
</dbReference>
<feature type="binding site" evidence="14">
    <location>
        <position position="458"/>
    </location>
    <ligand>
        <name>ATP</name>
        <dbReference type="ChEBI" id="CHEBI:30616"/>
    </ligand>
</feature>
<comment type="caution">
    <text evidence="20">The sequence shown here is derived from an EMBL/GenBank/DDBJ whole genome shotgun (WGS) entry which is preliminary data.</text>
</comment>
<dbReference type="NCBIfam" id="TIGR01652">
    <property type="entry name" value="ATPase-Plipid"/>
    <property type="match status" value="1"/>
</dbReference>
<dbReference type="PROSITE" id="PS00154">
    <property type="entry name" value="ATPASE_E1_E2"/>
    <property type="match status" value="1"/>
</dbReference>
<evidence type="ECO:0000256" key="16">
    <source>
        <dbReference type="RuleBase" id="RU362033"/>
    </source>
</evidence>
<sequence length="1173" mass="133243">MRLLWDCLFSKREEEVRGVNINAVQPAPFCSNNVKTTKYTVYTFPFKNLFEQMCEPSNLYFCFIAVLQWIPLISSTHGIPVMLLPLSIVMLGNGVKDAYEDYRRYLSDSEVNNRIAQVVVHKQLTKTKDSVKNVPEDDQPRETAIANAIEQGLVVHKRWHSLEVGEIVLLKSGDTIPADMILLGSSEINGVAFVETSCLDGESNLKKKEAVMKVAQYLTRDIDTTLGRMPNVAGTVSCEPPNQHLITYDGSLSYKIEDQEYLPREDTTKGPQRNEVVEDIDEKGFTKVSINMLQLLLRGCQLRNTRWALGVIVYTGHETKIYMNIPKAPHKVSNLNRIMVKLTFIVWLFQIMLCSIAAAWNVYRHVNNLNEEMPYLVGADKDDPAWRIFVISFFSWVAISATFVPISTIVTMNIARMVQAFFIHSDSDMYYDEIDMYAAARNTALNEDLGQVSYLFSDKTGTLTCNKMVFRKFAVAGRSYGKGYTDIRRFVLSRQGAILEPEPENPLYNKKSHVNLVDDDLFKHLKDYKDPRHAHLVEFFMHLLCSNAVLTDVNKKGEVTYNSQSPDELCFVHAAKFANFKLLDKTSNSITMSVFGRQMKVRNFATIEFDYFRRCSSAIIGFPKDPNTDLEDPDLSKFRIVLFCKGGDNVIVGKLKNKSEMDEITVSYCDHYSRDGLRTLVFAKRDLTTEEFVSWNKKFIEAQSDILNREEAVSRCVSLIEKDLELQGITGIEDKLQDGVGETIELLGSAGIKVWMLTGDNLETAINIGIATNLLRVYSERVNLHSGECSNEEIPVRVREWLEKVKNNPSETIHRCLIVDGIAATELVKDEIVKEFVELCTYCNSAICCRMTPSHKGMFVGLFKNRLKKVTMAIGDGGNDCNMIQTADVGIGLKGKEGLQAFNVSDYGIGQFRFLAPLILYHGRNCYRRLAKTVAYMFYKNITLITPIFFYGYLSLFSGQRILLEILVALYNVCFTGLSIIVVGSIDQDLDKNLSTRYPHIYQLGQKNFYLNAKVFLGWLINSFTHAFIIFIIVTFGLSDRYTLPSSNGLPLTSPELGIAMMFIVMIVVSLKLIMETWYYTRIATATYVFSFFNFFVAIFVISLSPKLGSALLGAASVVIQNGRFWIVTLASVMASLYRDYAVKVVNYSFKPHYYEYVQRKEYLRARIPSIYE</sequence>
<dbReference type="InterPro" id="IPR032630">
    <property type="entry name" value="P_typ_ATPase_c"/>
</dbReference>
<feature type="transmembrane region" description="Helical" evidence="16">
    <location>
        <begin position="1125"/>
        <end position="1142"/>
    </location>
</feature>
<evidence type="ECO:0000256" key="11">
    <source>
        <dbReference type="ARBA" id="ARBA00023136"/>
    </source>
</evidence>
<dbReference type="PANTHER" id="PTHR24092">
    <property type="entry name" value="PROBABLE PHOSPHOLIPID-TRANSPORTING ATPASE"/>
    <property type="match status" value="1"/>
</dbReference>
<keyword evidence="4 16" id="KW-0812">Transmembrane</keyword>
<proteinExistence type="inferred from homology"/>
<evidence type="ECO:0000256" key="7">
    <source>
        <dbReference type="ARBA" id="ARBA00022840"/>
    </source>
</evidence>
<dbReference type="InterPro" id="IPR023299">
    <property type="entry name" value="ATPase_P-typ_cyto_dom_N"/>
</dbReference>
<dbReference type="InterPro" id="IPR023214">
    <property type="entry name" value="HAD_sf"/>
</dbReference>
<reference evidence="20" key="1">
    <citation type="submission" date="2023-08" db="EMBL/GenBank/DDBJ databases">
        <title>Draft sequence of the Babesia gibsoni genome.</title>
        <authorList>
            <person name="Yamagishi J.Y."/>
            <person name="Xuan X.X."/>
        </authorList>
    </citation>
    <scope>NUCLEOTIDE SEQUENCE</scope>
    <source>
        <strain evidence="20">Azabu</strain>
    </source>
</reference>
<dbReference type="InterPro" id="IPR036412">
    <property type="entry name" value="HAD-like_sf"/>
</dbReference>
<dbReference type="Pfam" id="PF16212">
    <property type="entry name" value="PhoLip_ATPase_C"/>
    <property type="match status" value="1"/>
</dbReference>
<evidence type="ECO:0000256" key="6">
    <source>
        <dbReference type="ARBA" id="ARBA00022741"/>
    </source>
</evidence>
<feature type="binding site" evidence="15">
    <location>
        <position position="458"/>
    </location>
    <ligand>
        <name>Mg(2+)</name>
        <dbReference type="ChEBI" id="CHEBI:18420"/>
    </ligand>
</feature>
<dbReference type="Pfam" id="PF13246">
    <property type="entry name" value="Cation_ATPase"/>
    <property type="match status" value="1"/>
</dbReference>
<protein>
    <recommendedName>
        <fullName evidence="16">Phospholipid-transporting ATPase</fullName>
        <ecNumber evidence="16">7.6.2.1</ecNumber>
    </recommendedName>
</protein>
<dbReference type="Pfam" id="PF00122">
    <property type="entry name" value="E1-E2_ATPase"/>
    <property type="match status" value="1"/>
</dbReference>
<dbReference type="Pfam" id="PF16209">
    <property type="entry name" value="PhoLip_ATPase_N"/>
    <property type="match status" value="1"/>
</dbReference>
<feature type="binding site" evidence="14">
    <location>
        <position position="609"/>
    </location>
    <ligand>
        <name>ATP</name>
        <dbReference type="ChEBI" id="CHEBI:30616"/>
    </ligand>
</feature>
<feature type="binding site" evidence="14">
    <location>
        <position position="568"/>
    </location>
    <ligand>
        <name>ATP</name>
        <dbReference type="ChEBI" id="CHEBI:30616"/>
    </ligand>
</feature>
<dbReference type="EMBL" id="JAVEPI010000004">
    <property type="protein sequence ID" value="KAK1442351.1"/>
    <property type="molecule type" value="Genomic_DNA"/>
</dbReference>
<dbReference type="PRINTS" id="PR00119">
    <property type="entry name" value="CATATPASE"/>
</dbReference>
<feature type="active site" description="4-aspartylphosphate intermediate" evidence="13">
    <location>
        <position position="458"/>
    </location>
</feature>
<feature type="transmembrane region" description="Helical" evidence="16">
    <location>
        <begin position="934"/>
        <end position="954"/>
    </location>
</feature>
<dbReference type="SUPFAM" id="SSF81660">
    <property type="entry name" value="Metal cation-transporting ATPase, ATP-binding domain N"/>
    <property type="match status" value="1"/>
</dbReference>
<dbReference type="GO" id="GO:0005524">
    <property type="term" value="F:ATP binding"/>
    <property type="evidence" value="ECO:0007669"/>
    <property type="project" value="UniProtKB-UniRule"/>
</dbReference>
<feature type="transmembrane region" description="Helical" evidence="16">
    <location>
        <begin position="966"/>
        <end position="986"/>
    </location>
</feature>
<comment type="catalytic activity">
    <reaction evidence="12 16">
        <text>ATP + H2O + phospholipidSide 1 = ADP + phosphate + phospholipidSide 2.</text>
        <dbReference type="EC" id="7.6.2.1"/>
    </reaction>
</comment>
<gene>
    <name evidence="20" type="ORF">BgAZ_403810</name>
</gene>
<feature type="binding site" evidence="14">
    <location>
        <position position="879"/>
    </location>
    <ligand>
        <name>ATP</name>
        <dbReference type="ChEBI" id="CHEBI:30616"/>
    </ligand>
</feature>
<feature type="binding site" evidence="14">
    <location>
        <position position="880"/>
    </location>
    <ligand>
        <name>ATP</name>
        <dbReference type="ChEBI" id="CHEBI:30616"/>
    </ligand>
</feature>
<keyword evidence="8 15" id="KW-0460">Magnesium</keyword>
<feature type="binding site" evidence="14">
    <location>
        <position position="760"/>
    </location>
    <ligand>
        <name>ATP</name>
        <dbReference type="ChEBI" id="CHEBI:30616"/>
    </ligand>
</feature>
<dbReference type="EC" id="7.6.2.1" evidence="16"/>
<keyword evidence="7 14" id="KW-0067">ATP-binding</keyword>
<feature type="binding site" evidence="14">
    <location>
        <position position="856"/>
    </location>
    <ligand>
        <name>ATP</name>
        <dbReference type="ChEBI" id="CHEBI:30616"/>
    </ligand>
</feature>
<feature type="transmembrane region" description="Helical" evidence="16">
    <location>
        <begin position="386"/>
        <end position="410"/>
    </location>
</feature>
<evidence type="ECO:0000313" key="21">
    <source>
        <dbReference type="Proteomes" id="UP001230268"/>
    </source>
</evidence>
<feature type="binding site" evidence="14">
    <location>
        <position position="758"/>
    </location>
    <ligand>
        <name>ATP</name>
        <dbReference type="ChEBI" id="CHEBI:30616"/>
    </ligand>
</feature>
<dbReference type="InterPro" id="IPR006539">
    <property type="entry name" value="P-type_ATPase_IV"/>
</dbReference>
<keyword evidence="5 15" id="KW-0479">Metal-binding</keyword>
<feature type="domain" description="P-type ATPase A" evidence="17">
    <location>
        <begin position="145"/>
        <end position="214"/>
    </location>
</feature>
<evidence type="ECO:0000256" key="4">
    <source>
        <dbReference type="ARBA" id="ARBA00022692"/>
    </source>
</evidence>
<dbReference type="GO" id="GO:0000287">
    <property type="term" value="F:magnesium ion binding"/>
    <property type="evidence" value="ECO:0007669"/>
    <property type="project" value="UniProtKB-UniRule"/>
</dbReference>
<feature type="binding site" evidence="14">
    <location>
        <position position="460"/>
    </location>
    <ligand>
        <name>ATP</name>
        <dbReference type="ChEBI" id="CHEBI:30616"/>
    </ligand>
</feature>
<dbReference type="NCBIfam" id="TIGR01494">
    <property type="entry name" value="ATPase_P-type"/>
    <property type="match status" value="1"/>
</dbReference>
<dbReference type="PANTHER" id="PTHR24092:SF150">
    <property type="entry name" value="PHOSPHOLIPID-TRANSPORTING ATPASE"/>
    <property type="match status" value="1"/>
</dbReference>
<dbReference type="SUPFAM" id="SSF56784">
    <property type="entry name" value="HAD-like"/>
    <property type="match status" value="1"/>
</dbReference>
<dbReference type="SFLD" id="SFLDF00027">
    <property type="entry name" value="p-type_atpase"/>
    <property type="match status" value="1"/>
</dbReference>
<feature type="binding site" evidence="14">
    <location>
        <position position="645"/>
    </location>
    <ligand>
        <name>ATP</name>
        <dbReference type="ChEBI" id="CHEBI:30616"/>
    </ligand>
</feature>
<feature type="binding site" evidence="15">
    <location>
        <position position="876"/>
    </location>
    <ligand>
        <name>Mg(2+)</name>
        <dbReference type="ChEBI" id="CHEBI:18420"/>
    </ligand>
</feature>
<dbReference type="InterPro" id="IPR032631">
    <property type="entry name" value="P-type_ATPase_N"/>
</dbReference>
<keyword evidence="11 16" id="KW-0472">Membrane</keyword>
<organism evidence="20 21">
    <name type="scientific">Babesia gibsoni</name>
    <dbReference type="NCBI Taxonomy" id="33632"/>
    <lineage>
        <taxon>Eukaryota</taxon>
        <taxon>Sar</taxon>
        <taxon>Alveolata</taxon>
        <taxon>Apicomplexa</taxon>
        <taxon>Aconoidasida</taxon>
        <taxon>Piroplasmida</taxon>
        <taxon>Babesiidae</taxon>
        <taxon>Babesia</taxon>
    </lineage>
</organism>
<evidence type="ECO:0000259" key="19">
    <source>
        <dbReference type="Pfam" id="PF16212"/>
    </source>
</evidence>
<dbReference type="SFLD" id="SFLDG00002">
    <property type="entry name" value="C1.7:_P-type_atpase_like"/>
    <property type="match status" value="1"/>
</dbReference>
<keyword evidence="10 16" id="KW-1133">Transmembrane helix</keyword>
<dbReference type="InterPro" id="IPR044492">
    <property type="entry name" value="P_typ_ATPase_HD_dom"/>
</dbReference>
<dbReference type="SUPFAM" id="SSF81653">
    <property type="entry name" value="Calcium ATPase, transduction domain A"/>
    <property type="match status" value="1"/>
</dbReference>
<dbReference type="Gene3D" id="3.40.1110.10">
    <property type="entry name" value="Calcium-transporting ATPase, cytoplasmic domain N"/>
    <property type="match status" value="1"/>
</dbReference>
<dbReference type="GO" id="GO:0016887">
    <property type="term" value="F:ATP hydrolysis activity"/>
    <property type="evidence" value="ECO:0007669"/>
    <property type="project" value="InterPro"/>
</dbReference>
<feature type="domain" description="P-type ATPase C-terminal" evidence="19">
    <location>
        <begin position="903"/>
        <end position="1152"/>
    </location>
</feature>
<feature type="binding site" evidence="14">
    <location>
        <position position="759"/>
    </location>
    <ligand>
        <name>ATP</name>
        <dbReference type="ChEBI" id="CHEBI:30616"/>
    </ligand>
</feature>
<feature type="binding site" evidence="14">
    <location>
        <position position="459"/>
    </location>
    <ligand>
        <name>ATP</name>
        <dbReference type="ChEBI" id="CHEBI:30616"/>
    </ligand>
</feature>
<feature type="transmembrane region" description="Helical" evidence="16">
    <location>
        <begin position="79"/>
        <end position="95"/>
    </location>
</feature>
<dbReference type="InterPro" id="IPR001757">
    <property type="entry name" value="P_typ_ATPase"/>
</dbReference>
<evidence type="ECO:0000256" key="5">
    <source>
        <dbReference type="ARBA" id="ARBA00022723"/>
    </source>
</evidence>
<feature type="transmembrane region" description="Helical" evidence="16">
    <location>
        <begin position="1016"/>
        <end position="1037"/>
    </location>
</feature>
<evidence type="ECO:0000256" key="14">
    <source>
        <dbReference type="PIRSR" id="PIRSR606539-2"/>
    </source>
</evidence>
<dbReference type="Gene3D" id="2.70.150.10">
    <property type="entry name" value="Calcium-transporting ATPase, cytoplasmic transduction domain A"/>
    <property type="match status" value="1"/>
</dbReference>
<evidence type="ECO:0000256" key="13">
    <source>
        <dbReference type="PIRSR" id="PIRSR606539-1"/>
    </source>
</evidence>
<accession>A0AAD8PDM5</accession>
<feature type="transmembrane region" description="Helical" evidence="16">
    <location>
        <begin position="1086"/>
        <end position="1105"/>
    </location>
</feature>
<evidence type="ECO:0000313" key="20">
    <source>
        <dbReference type="EMBL" id="KAK1442351.1"/>
    </source>
</evidence>
<keyword evidence="21" id="KW-1185">Reference proteome</keyword>
<evidence type="ECO:0000256" key="1">
    <source>
        <dbReference type="ARBA" id="ARBA00004141"/>
    </source>
</evidence>
<feature type="transmembrane region" description="Helical" evidence="16">
    <location>
        <begin position="1057"/>
        <end position="1074"/>
    </location>
</feature>
<dbReference type="SFLD" id="SFLDS00003">
    <property type="entry name" value="Haloacid_Dehalogenase"/>
    <property type="match status" value="1"/>
</dbReference>
<evidence type="ECO:0000256" key="9">
    <source>
        <dbReference type="ARBA" id="ARBA00022967"/>
    </source>
</evidence>
<comment type="cofactor">
    <cofactor evidence="15">
        <name>Mg(2+)</name>
        <dbReference type="ChEBI" id="CHEBI:18420"/>
    </cofactor>
</comment>
<evidence type="ECO:0000259" key="18">
    <source>
        <dbReference type="Pfam" id="PF16209"/>
    </source>
</evidence>
<dbReference type="GO" id="GO:0140326">
    <property type="term" value="F:ATPase-coupled intramembrane lipid transporter activity"/>
    <property type="evidence" value="ECO:0007669"/>
    <property type="project" value="UniProtKB-EC"/>
</dbReference>
<evidence type="ECO:0000256" key="10">
    <source>
        <dbReference type="ARBA" id="ARBA00022989"/>
    </source>
</evidence>